<dbReference type="Proteomes" id="UP000501534">
    <property type="component" value="Chromosome"/>
</dbReference>
<dbReference type="InterPro" id="IPR009593">
    <property type="entry name" value="DUF1203"/>
</dbReference>
<dbReference type="KEGG" id="uru:DSM104443_00206"/>
<dbReference type="PIRSF" id="PIRSF034110">
    <property type="entry name" value="DUF1203"/>
    <property type="match status" value="1"/>
</dbReference>
<proteinExistence type="predicted"/>
<reference evidence="1 2" key="1">
    <citation type="submission" date="2020-04" db="EMBL/GenBank/DDBJ databases">
        <title>Usitatibacter rugosus gen. nov., sp. nov. and Usitatibacter palustris sp. nov., novel members of Usitatibacteraceae fam. nov. within the order Nitrosomonadales isolated from soil.</title>
        <authorList>
            <person name="Huber K.J."/>
            <person name="Neumann-Schaal M."/>
            <person name="Geppert A."/>
            <person name="Luckner M."/>
            <person name="Wanner G."/>
            <person name="Overmann J."/>
        </authorList>
    </citation>
    <scope>NUCLEOTIDE SEQUENCE [LARGE SCALE GENOMIC DNA]</scope>
    <source>
        <strain evidence="1 2">0125_3</strain>
    </source>
</reference>
<keyword evidence="2" id="KW-1185">Reference proteome</keyword>
<dbReference type="EMBL" id="CP053069">
    <property type="protein sequence ID" value="QJR09170.1"/>
    <property type="molecule type" value="Genomic_DNA"/>
</dbReference>
<accession>A0A6M4GPC3</accession>
<name>A0A6M4GPC3_9PROT</name>
<protein>
    <recommendedName>
        <fullName evidence="3">DUF1203 domain-containing protein</fullName>
    </recommendedName>
</protein>
<gene>
    <name evidence="1" type="ORF">DSM104443_00206</name>
</gene>
<sequence length="159" mass="17821">MAFRITGLDPREFTHLAPLTDEALARHRAVRRICDANPGFPCRVSLEDAQPGEAVLLLNYEHLPVDSPYRSSHAIYVRQAANEPFDGVDVIPPALRSRLLSVRAFDAQGHIVDADITEGRDVEPLIERFFALDDVSYIHAHFARRGCFAARIDRHVIPA</sequence>
<evidence type="ECO:0008006" key="3">
    <source>
        <dbReference type="Google" id="ProtNLM"/>
    </source>
</evidence>
<dbReference type="Pfam" id="PF06718">
    <property type="entry name" value="DUF1203"/>
    <property type="match status" value="1"/>
</dbReference>
<evidence type="ECO:0000313" key="1">
    <source>
        <dbReference type="EMBL" id="QJR09170.1"/>
    </source>
</evidence>
<organism evidence="1 2">
    <name type="scientific">Usitatibacter rugosus</name>
    <dbReference type="NCBI Taxonomy" id="2732067"/>
    <lineage>
        <taxon>Bacteria</taxon>
        <taxon>Pseudomonadati</taxon>
        <taxon>Pseudomonadota</taxon>
        <taxon>Betaproteobacteria</taxon>
        <taxon>Nitrosomonadales</taxon>
        <taxon>Usitatibacteraceae</taxon>
        <taxon>Usitatibacter</taxon>
    </lineage>
</organism>
<dbReference type="AlphaFoldDB" id="A0A6M4GPC3"/>
<dbReference type="RefSeq" id="WP_171088863.1">
    <property type="nucleotide sequence ID" value="NZ_CP053069.1"/>
</dbReference>
<evidence type="ECO:0000313" key="2">
    <source>
        <dbReference type="Proteomes" id="UP000501534"/>
    </source>
</evidence>